<evidence type="ECO:0000313" key="3">
    <source>
        <dbReference type="Proteomes" id="UP000281553"/>
    </source>
</evidence>
<dbReference type="Proteomes" id="UP000281553">
    <property type="component" value="Unassembled WGS sequence"/>
</dbReference>
<dbReference type="AlphaFoldDB" id="A0A3P6QBU2"/>
<feature type="chain" id="PRO_5018200780" description="Cadherin-like beta sandwich domain-containing protein" evidence="1">
    <location>
        <begin position="21"/>
        <end position="127"/>
    </location>
</feature>
<keyword evidence="3" id="KW-1185">Reference proteome</keyword>
<keyword evidence="1" id="KW-0732">Signal</keyword>
<dbReference type="OrthoDB" id="6293482at2759"/>
<evidence type="ECO:0000313" key="2">
    <source>
        <dbReference type="EMBL" id="VDK39843.1"/>
    </source>
</evidence>
<name>A0A3P6QBU2_DIBLA</name>
<feature type="signal peptide" evidence="1">
    <location>
        <begin position="1"/>
        <end position="20"/>
    </location>
</feature>
<organism evidence="2 3">
    <name type="scientific">Dibothriocephalus latus</name>
    <name type="common">Fish tapeworm</name>
    <name type="synonym">Diphyllobothrium latum</name>
    <dbReference type="NCBI Taxonomy" id="60516"/>
    <lineage>
        <taxon>Eukaryota</taxon>
        <taxon>Metazoa</taxon>
        <taxon>Spiralia</taxon>
        <taxon>Lophotrochozoa</taxon>
        <taxon>Platyhelminthes</taxon>
        <taxon>Cestoda</taxon>
        <taxon>Eucestoda</taxon>
        <taxon>Diphyllobothriidea</taxon>
        <taxon>Diphyllobothriidae</taxon>
        <taxon>Dibothriocephalus</taxon>
    </lineage>
</organism>
<reference evidence="2 3" key="1">
    <citation type="submission" date="2018-11" db="EMBL/GenBank/DDBJ databases">
        <authorList>
            <consortium name="Pathogen Informatics"/>
        </authorList>
    </citation>
    <scope>NUCLEOTIDE SEQUENCE [LARGE SCALE GENOMIC DNA]</scope>
</reference>
<proteinExistence type="predicted"/>
<evidence type="ECO:0000256" key="1">
    <source>
        <dbReference type="SAM" id="SignalP"/>
    </source>
</evidence>
<protein>
    <recommendedName>
        <fullName evidence="4">Cadherin-like beta sandwich domain-containing protein</fullName>
    </recommendedName>
</protein>
<dbReference type="EMBL" id="UYRU01006247">
    <property type="protein sequence ID" value="VDK39843.1"/>
    <property type="molecule type" value="Genomic_DNA"/>
</dbReference>
<evidence type="ECO:0008006" key="4">
    <source>
        <dbReference type="Google" id="ProtNLM"/>
    </source>
</evidence>
<accession>A0A3P6QBU2</accession>
<sequence length="127" mass="13947">MTHLLKLLVVILDIFALVLSKANEQTIYRPPGTLLMNEKVDIDFIAESIDPSIDYTIDKQQSEILLNGPMGNGTVVINLKGTENDSQKTFTLKILPGNESSGTSAALITQLWSSTALFGFTMLLLNY</sequence>
<gene>
    <name evidence="2" type="ORF">DILT_LOCUS1076</name>
</gene>